<dbReference type="SMART" id="SM00875">
    <property type="entry name" value="BACK"/>
    <property type="match status" value="1"/>
</dbReference>
<dbReference type="Proteomes" id="UP000677803">
    <property type="component" value="Unassembled WGS sequence"/>
</dbReference>
<evidence type="ECO:0000313" key="4">
    <source>
        <dbReference type="EMBL" id="CAG6021233.1"/>
    </source>
</evidence>
<dbReference type="FunFam" id="1.25.40.420:FF:000001">
    <property type="entry name" value="Kelch-like family member 12"/>
    <property type="match status" value="1"/>
</dbReference>
<comment type="caution">
    <text evidence="4">The sequence shown here is derived from an EMBL/GenBank/DDBJ whole genome shotgun (WGS) entry which is preliminary data.</text>
</comment>
<dbReference type="OrthoDB" id="191037at2759"/>
<proteinExistence type="predicted"/>
<dbReference type="PRINTS" id="PR00501">
    <property type="entry name" value="KELCHREPEAT"/>
</dbReference>
<accession>A0A8S4BZC4</accession>
<dbReference type="Pfam" id="PF07707">
    <property type="entry name" value="BACK"/>
    <property type="match status" value="1"/>
</dbReference>
<dbReference type="AlphaFoldDB" id="A0A8S4BZC4"/>
<dbReference type="SMART" id="SM00612">
    <property type="entry name" value="Kelch"/>
    <property type="match status" value="6"/>
</dbReference>
<protein>
    <submittedName>
        <fullName evidence="4">(Atlantic silverside) hypothetical protein</fullName>
    </submittedName>
</protein>
<dbReference type="SMART" id="SM00225">
    <property type="entry name" value="BTB"/>
    <property type="match status" value="1"/>
</dbReference>
<keyword evidence="2" id="KW-0677">Repeat</keyword>
<dbReference type="InterPro" id="IPR015915">
    <property type="entry name" value="Kelch-typ_b-propeller"/>
</dbReference>
<dbReference type="Gene3D" id="2.120.10.80">
    <property type="entry name" value="Kelch-type beta propeller"/>
    <property type="match status" value="2"/>
</dbReference>
<dbReference type="PANTHER" id="PTHR24412">
    <property type="entry name" value="KELCH PROTEIN"/>
    <property type="match status" value="1"/>
</dbReference>
<reference evidence="4" key="1">
    <citation type="submission" date="2021-05" db="EMBL/GenBank/DDBJ databases">
        <authorList>
            <person name="Tigano A."/>
        </authorList>
    </citation>
    <scope>NUCLEOTIDE SEQUENCE</scope>
</reference>
<feature type="domain" description="BTB" evidence="3">
    <location>
        <begin position="18"/>
        <end position="84"/>
    </location>
</feature>
<name>A0A8S4BZC4_9TELE</name>
<dbReference type="InterPro" id="IPR006652">
    <property type="entry name" value="Kelch_1"/>
</dbReference>
<organism evidence="4 5">
    <name type="scientific">Menidia menidia</name>
    <name type="common">Atlantic silverside</name>
    <dbReference type="NCBI Taxonomy" id="238744"/>
    <lineage>
        <taxon>Eukaryota</taxon>
        <taxon>Metazoa</taxon>
        <taxon>Chordata</taxon>
        <taxon>Craniata</taxon>
        <taxon>Vertebrata</taxon>
        <taxon>Euteleostomi</taxon>
        <taxon>Actinopterygii</taxon>
        <taxon>Neopterygii</taxon>
        <taxon>Teleostei</taxon>
        <taxon>Neoteleostei</taxon>
        <taxon>Acanthomorphata</taxon>
        <taxon>Ovalentaria</taxon>
        <taxon>Atherinomorphae</taxon>
        <taxon>Atheriniformes</taxon>
        <taxon>Atherinopsidae</taxon>
        <taxon>Menidiinae</taxon>
        <taxon>Menidia</taxon>
    </lineage>
</organism>
<dbReference type="Gene3D" id="3.30.710.10">
    <property type="entry name" value="Potassium Channel Kv1.1, Chain A"/>
    <property type="match status" value="1"/>
</dbReference>
<keyword evidence="1" id="KW-0880">Kelch repeat</keyword>
<dbReference type="InterPro" id="IPR011705">
    <property type="entry name" value="BACK"/>
</dbReference>
<dbReference type="SUPFAM" id="SSF117281">
    <property type="entry name" value="Kelch motif"/>
    <property type="match status" value="1"/>
</dbReference>
<dbReference type="PIRSF" id="PIRSF037037">
    <property type="entry name" value="Kelch-like_protein_gigaxonin"/>
    <property type="match status" value="1"/>
</dbReference>
<dbReference type="Gene3D" id="1.25.40.420">
    <property type="match status" value="1"/>
</dbReference>
<dbReference type="InterPro" id="IPR000210">
    <property type="entry name" value="BTB/POZ_dom"/>
</dbReference>
<evidence type="ECO:0000256" key="2">
    <source>
        <dbReference type="ARBA" id="ARBA00022737"/>
    </source>
</evidence>
<dbReference type="InterPro" id="IPR017096">
    <property type="entry name" value="BTB-kelch_protein"/>
</dbReference>
<keyword evidence="5" id="KW-1185">Reference proteome</keyword>
<dbReference type="SUPFAM" id="SSF54695">
    <property type="entry name" value="POZ domain"/>
    <property type="match status" value="1"/>
</dbReference>
<dbReference type="Pfam" id="PF01344">
    <property type="entry name" value="Kelch_1"/>
    <property type="match status" value="2"/>
</dbReference>
<sequence>MSEDISVYNEFRLRQQLCDALIRADGVEFLVHKVILCNCSPYFRALFTHWSTPDCRVFDIPGVSSYLMNIIIEFAYTGHVPVTPENAQELFVTADHFNIMGILQACSDFFEQQLTPQNCIGFWLFTDTYYYPKLTHKALLYILNNFEQVVATSEEFLMLSVRHLVKIIQSDHLIVRKEETVYEAVLRWIAFAPEERREHNSLLLSNVRLTLMSPEYIIDNLAEEEIVKSSQECRLIILKTLDPLLEHMPFTSKPLVPPRLPPNLLLALGGWSNGGPTNLIEAYDARIDRWVNVDYKEKFPRAYHGTVFLNGSVYCVGGFDGVKQFSSVHRLELTTHTWQEVSPMHSSRCFVSITVMDGYIYALGGYNGHERLETAERYDPRSNQWTLIASMHEQRSDASCTNLHGRVYVCGGFNGRECLSTAECYNPNTNQWTMIAPMSNRRSGVGVIAYANQIFAVGGFNGTKRLPTAEAYDPFTCSWYSMPPMQCPRSNFGISVINGCLFVMGGYNGSDTIFDVEFYDVRTHEWSEARNMNVSRSALSCCVVSGISNMADYAASFNPFSLQLPCEQKGEVEE</sequence>
<gene>
    <name evidence="4" type="ORF">MMEN_LOCUS21452</name>
</gene>
<dbReference type="PANTHER" id="PTHR24412:SF172">
    <property type="entry name" value="KELCH-LIKE PROTEIN 10"/>
    <property type="match status" value="1"/>
</dbReference>
<dbReference type="EMBL" id="CAJRST010041110">
    <property type="protein sequence ID" value="CAG6021233.1"/>
    <property type="molecule type" value="Genomic_DNA"/>
</dbReference>
<dbReference type="Pfam" id="PF24681">
    <property type="entry name" value="Kelch_KLHDC2_KLHL20_DRC7"/>
    <property type="match status" value="1"/>
</dbReference>
<evidence type="ECO:0000313" key="5">
    <source>
        <dbReference type="Proteomes" id="UP000677803"/>
    </source>
</evidence>
<evidence type="ECO:0000259" key="3">
    <source>
        <dbReference type="PROSITE" id="PS50097"/>
    </source>
</evidence>
<dbReference type="InterPro" id="IPR011333">
    <property type="entry name" value="SKP1/BTB/POZ_sf"/>
</dbReference>
<evidence type="ECO:0000256" key="1">
    <source>
        <dbReference type="ARBA" id="ARBA00022441"/>
    </source>
</evidence>
<dbReference type="Pfam" id="PF00651">
    <property type="entry name" value="BTB"/>
    <property type="match status" value="1"/>
</dbReference>
<dbReference type="PROSITE" id="PS50097">
    <property type="entry name" value="BTB"/>
    <property type="match status" value="1"/>
</dbReference>